<evidence type="ECO:0000313" key="1">
    <source>
        <dbReference type="EMBL" id="KJV63434.1"/>
    </source>
</evidence>
<dbReference type="CDD" id="cd04645">
    <property type="entry name" value="LbH_gamma_CA_like"/>
    <property type="match status" value="1"/>
</dbReference>
<dbReference type="AlphaFoldDB" id="A0A0F3N920"/>
<keyword evidence="1" id="KW-0808">Transferase</keyword>
<dbReference type="GO" id="GO:0016740">
    <property type="term" value="F:transferase activity"/>
    <property type="evidence" value="ECO:0007669"/>
    <property type="project" value="UniProtKB-KW"/>
</dbReference>
<sequence>MGNISNYKNFVPNVDNTVFIASTASVVGNVYIGKDASIWYNSVLRGDVGIISVGEGTNIQDNTVVHVDRNYGDTEIGKMVTVGHGCILHACQIHDYVFIGMGSIIMDKVIMEKNTMLAAGSLVTKGKIIKSGELWVGRPAKFFRMLSEEEINHIKESANNYIQLSREYLCY</sequence>
<dbReference type="PANTHER" id="PTHR13061">
    <property type="entry name" value="DYNACTIN SUBUNIT P25"/>
    <property type="match status" value="1"/>
</dbReference>
<organism evidence="1 2">
    <name type="scientific">Ehrlichia cf. muris str. EmCRT</name>
    <dbReference type="NCBI Taxonomy" id="1359167"/>
    <lineage>
        <taxon>Bacteria</taxon>
        <taxon>Pseudomonadati</taxon>
        <taxon>Pseudomonadota</taxon>
        <taxon>Alphaproteobacteria</taxon>
        <taxon>Rickettsiales</taxon>
        <taxon>Anaplasmataceae</taxon>
        <taxon>Ehrlichia</taxon>
    </lineage>
</organism>
<dbReference type="PATRIC" id="fig|1359167.3.peg.854"/>
<proteinExistence type="predicted"/>
<dbReference type="InterPro" id="IPR001451">
    <property type="entry name" value="Hexapep"/>
</dbReference>
<gene>
    <name evidence="1" type="ORF">EMUCRT_0888</name>
</gene>
<dbReference type="Proteomes" id="UP000033546">
    <property type="component" value="Unassembled WGS sequence"/>
</dbReference>
<dbReference type="Pfam" id="PF00132">
    <property type="entry name" value="Hexapep"/>
    <property type="match status" value="1"/>
</dbReference>
<protein>
    <submittedName>
        <fullName evidence="1">Hexapeptide transferase family protein</fullName>
    </submittedName>
</protein>
<evidence type="ECO:0000313" key="2">
    <source>
        <dbReference type="Proteomes" id="UP000033546"/>
    </source>
</evidence>
<dbReference type="EMBL" id="LANU01000003">
    <property type="protein sequence ID" value="KJV63434.1"/>
    <property type="molecule type" value="Genomic_DNA"/>
</dbReference>
<dbReference type="InterPro" id="IPR050484">
    <property type="entry name" value="Transf_Hexapept/Carb_Anhydrase"/>
</dbReference>
<dbReference type="RefSeq" id="WP_045805168.1">
    <property type="nucleotide sequence ID" value="NZ_LANU01000003.1"/>
</dbReference>
<comment type="caution">
    <text evidence="1">The sequence shown here is derived from an EMBL/GenBank/DDBJ whole genome shotgun (WGS) entry which is preliminary data.</text>
</comment>
<accession>A0A0F3N920</accession>
<dbReference type="InterPro" id="IPR011004">
    <property type="entry name" value="Trimer_LpxA-like_sf"/>
</dbReference>
<name>A0A0F3N920_9RICK</name>
<dbReference type="PANTHER" id="PTHR13061:SF29">
    <property type="entry name" value="GAMMA CARBONIC ANHYDRASE-LIKE 1, MITOCHONDRIAL-RELATED"/>
    <property type="match status" value="1"/>
</dbReference>
<dbReference type="SUPFAM" id="SSF51161">
    <property type="entry name" value="Trimeric LpxA-like enzymes"/>
    <property type="match status" value="1"/>
</dbReference>
<reference evidence="1 2" key="1">
    <citation type="submission" date="2015-02" db="EMBL/GenBank/DDBJ databases">
        <title>Genome Sequencing of Rickettsiales.</title>
        <authorList>
            <person name="Daugherty S.C."/>
            <person name="Su Q."/>
            <person name="Abolude K."/>
            <person name="Beier-Sexton M."/>
            <person name="Carlyon J.A."/>
            <person name="Carter R."/>
            <person name="Day N.P."/>
            <person name="Dumler S.J."/>
            <person name="Dyachenko V."/>
            <person name="Godinez A."/>
            <person name="Kurtti T.J."/>
            <person name="Lichay M."/>
            <person name="Mullins K.E."/>
            <person name="Ott S."/>
            <person name="Pappas-Brown V."/>
            <person name="Paris D.H."/>
            <person name="Patel P."/>
            <person name="Richards A.L."/>
            <person name="Sadzewicz L."/>
            <person name="Sears K."/>
            <person name="Seidman D."/>
            <person name="Sengamalay N."/>
            <person name="Stenos J."/>
            <person name="Tallon L.J."/>
            <person name="Vincent G."/>
            <person name="Fraser C.M."/>
            <person name="Munderloh U."/>
            <person name="Dunning-Hotopp J.C."/>
        </authorList>
    </citation>
    <scope>NUCLEOTIDE SEQUENCE [LARGE SCALE GENOMIC DNA]</scope>
    <source>
        <strain evidence="1 2">EmCRT</strain>
    </source>
</reference>
<dbReference type="InterPro" id="IPR047324">
    <property type="entry name" value="LbH_gamma_CA-like"/>
</dbReference>
<dbReference type="Gene3D" id="2.160.10.10">
    <property type="entry name" value="Hexapeptide repeat proteins"/>
    <property type="match status" value="1"/>
</dbReference>